<reference evidence="2" key="1">
    <citation type="submission" date="2022-02" db="EMBL/GenBank/DDBJ databases">
        <title>Qipengyuania spongiae sp. nov., isolated from marine sponge.</title>
        <authorList>
            <person name="Li Z."/>
            <person name="Zhang M."/>
        </authorList>
    </citation>
    <scope>NUCLEOTIDE SEQUENCE</scope>
    <source>
        <strain evidence="2">PHS-Z21</strain>
    </source>
</reference>
<evidence type="ECO:0008006" key="4">
    <source>
        <dbReference type="Google" id="ProtNLM"/>
    </source>
</evidence>
<evidence type="ECO:0000313" key="3">
    <source>
        <dbReference type="Proteomes" id="UP001065265"/>
    </source>
</evidence>
<dbReference type="Proteomes" id="UP001065265">
    <property type="component" value="Chromosome"/>
</dbReference>
<protein>
    <recommendedName>
        <fullName evidence="4">HTH hxlR-type domain-containing protein</fullName>
    </recommendedName>
</protein>
<feature type="region of interest" description="Disordered" evidence="1">
    <location>
        <begin position="1"/>
        <end position="25"/>
    </location>
</feature>
<name>A0ABY5T2G1_9SPHN</name>
<proteinExistence type="predicted"/>
<evidence type="ECO:0000313" key="2">
    <source>
        <dbReference type="EMBL" id="UVI40709.1"/>
    </source>
</evidence>
<accession>A0ABY5T2G1</accession>
<gene>
    <name evidence="2" type="ORF">L1F33_00985</name>
</gene>
<dbReference type="EMBL" id="CP092471">
    <property type="protein sequence ID" value="UVI40709.1"/>
    <property type="molecule type" value="Genomic_DNA"/>
</dbReference>
<evidence type="ECO:0000256" key="1">
    <source>
        <dbReference type="SAM" id="MobiDB-lite"/>
    </source>
</evidence>
<organism evidence="2 3">
    <name type="scientific">Qipengyuania spongiae</name>
    <dbReference type="NCBI Taxonomy" id="2909673"/>
    <lineage>
        <taxon>Bacteria</taxon>
        <taxon>Pseudomonadati</taxon>
        <taxon>Pseudomonadota</taxon>
        <taxon>Alphaproteobacteria</taxon>
        <taxon>Sphingomonadales</taxon>
        <taxon>Erythrobacteraceae</taxon>
        <taxon>Qipengyuania</taxon>
    </lineage>
</organism>
<sequence>MGSQDYLKAEWQQSAERGRPPRHAYRLTADGKQGVAIIAMAGGLLATAVFGSEVEGAARWVSLGGLAIVRSMSFSAQPGSLR</sequence>
<keyword evidence="3" id="KW-1185">Reference proteome</keyword>